<organism evidence="4 5">
    <name type="scientific">Dioszegia hungarica</name>
    <dbReference type="NCBI Taxonomy" id="4972"/>
    <lineage>
        <taxon>Eukaryota</taxon>
        <taxon>Fungi</taxon>
        <taxon>Dikarya</taxon>
        <taxon>Basidiomycota</taxon>
        <taxon>Agaricomycotina</taxon>
        <taxon>Tremellomycetes</taxon>
        <taxon>Tremellales</taxon>
        <taxon>Bulleribasidiaceae</taxon>
        <taxon>Dioszegia</taxon>
    </lineage>
</organism>
<dbReference type="CDD" id="cd10316">
    <property type="entry name" value="RGL4_M"/>
    <property type="match status" value="1"/>
</dbReference>
<dbReference type="Pfam" id="PF14683">
    <property type="entry name" value="CBM-like"/>
    <property type="match status" value="1"/>
</dbReference>
<sequence length="680" mass="74773">MLLNLASALGLAGTALAAISYKDGTDVISLSTSRVYISVNKTLGAMTGLTYDGIDVLGPVSGRIGMGYFDCYCIPAVNASVWSPSNPNPQSSRHYYVGESKNATFAVKQGTSSNGQAWIGLIMNDTYRPTGQEFQQWWFVRDGEAGYHSFTRLRFDNGTQGVNLGNVQEFRQVLSPNTPIWTQLVTNEQQYATLPSKAAIAKQVVVQDATWYYNVTAGNPYKTESSDYFTKYQYADMYGDHLAHGFYADGSNSNGTALGLWTVFNELEGYTGGPLRSDLVVDTNIYNYYLSNHRGASTLNLTSGFDRIFGPSFVYFNRDGSLQDLYKDAKAKGDRTFAADFYDEVAGLVPGYVPSSGRGDFNAKIELPKGAGVAKAVLSEIGRDFQDNVGNSSAYQYWSNVSSDCTVHIPRVRAGTYRLTIYAEGVFGQYEQDGVVVAKGDGNGAPLWVVWKGENHGKELWRIGTPDKTAGEFRHGFAPDPNHTLHQEQYRQYWGAHDFPTDFPTGVNYTIGVSSPSKDWNYVHYSRYGGTYSRPGYIIDNVNVWTVNAPVNSSFTTTGKNATLTIQLAGARTASGNLDLPEPSSNYSNVDLTVNVNGRQESLAWTIRYNESSSCSDRSGIACYTLAKKWTFPGNWLRNASGEVNVFKLALPYNASGGDVNFRNYSVSVLYDAVRLEIGE</sequence>
<dbReference type="EMBL" id="JAKWFO010000014">
    <property type="protein sequence ID" value="KAI9632187.1"/>
    <property type="molecule type" value="Genomic_DNA"/>
</dbReference>
<evidence type="ECO:0000313" key="4">
    <source>
        <dbReference type="EMBL" id="KAI9632187.1"/>
    </source>
</evidence>
<dbReference type="PANTHER" id="PTHR32018:SF9">
    <property type="entry name" value="RHAMNOGALACTURONATE LYASE B"/>
    <property type="match status" value="1"/>
</dbReference>
<protein>
    <submittedName>
        <fullName evidence="4">Galactose mutarotase-like domain-containing protein</fullName>
    </submittedName>
</protein>
<keyword evidence="5" id="KW-1185">Reference proteome</keyword>
<dbReference type="RefSeq" id="XP_052941964.1">
    <property type="nucleotide sequence ID" value="XM_053091116.1"/>
</dbReference>
<dbReference type="Pfam" id="PF14686">
    <property type="entry name" value="fn3_3"/>
    <property type="match status" value="1"/>
</dbReference>
<dbReference type="Gene3D" id="2.60.40.1120">
    <property type="entry name" value="Carboxypeptidase-like, regulatory domain"/>
    <property type="match status" value="1"/>
</dbReference>
<dbReference type="InterPro" id="IPR051850">
    <property type="entry name" value="Polysacch_Lyase_4"/>
</dbReference>
<dbReference type="PANTHER" id="PTHR32018">
    <property type="entry name" value="RHAMNOGALACTURONATE LYASE FAMILY PROTEIN"/>
    <property type="match status" value="1"/>
</dbReference>
<proteinExistence type="predicted"/>
<dbReference type="GO" id="GO:0003824">
    <property type="term" value="F:catalytic activity"/>
    <property type="evidence" value="ECO:0007669"/>
    <property type="project" value="InterPro"/>
</dbReference>
<comment type="caution">
    <text evidence="4">The sequence shown here is derived from an EMBL/GenBank/DDBJ whole genome shotgun (WGS) entry which is preliminary data.</text>
</comment>
<dbReference type="CDD" id="cd10320">
    <property type="entry name" value="RGL4_N"/>
    <property type="match status" value="1"/>
</dbReference>
<feature type="domain" description="Rhamnogalacturonan lyase" evidence="3">
    <location>
        <begin position="368"/>
        <end position="441"/>
    </location>
</feature>
<dbReference type="InterPro" id="IPR008979">
    <property type="entry name" value="Galactose-bd-like_sf"/>
</dbReference>
<evidence type="ECO:0000313" key="5">
    <source>
        <dbReference type="Proteomes" id="UP001164286"/>
    </source>
</evidence>
<dbReference type="GO" id="GO:0030246">
    <property type="term" value="F:carbohydrate binding"/>
    <property type="evidence" value="ECO:0007669"/>
    <property type="project" value="InterPro"/>
</dbReference>
<dbReference type="InterPro" id="IPR011013">
    <property type="entry name" value="Gal_mutarotase_sf_dom"/>
</dbReference>
<dbReference type="InterPro" id="IPR029413">
    <property type="entry name" value="RG-lyase_II"/>
</dbReference>
<evidence type="ECO:0000259" key="2">
    <source>
        <dbReference type="Pfam" id="PF14683"/>
    </source>
</evidence>
<evidence type="ECO:0000259" key="3">
    <source>
        <dbReference type="Pfam" id="PF14686"/>
    </source>
</evidence>
<reference evidence="4" key="1">
    <citation type="journal article" date="2022" name="G3 (Bethesda)">
        <title>High quality genome of the basidiomycete yeast Dioszegia hungarica PDD-24b-2 isolated from cloud water.</title>
        <authorList>
            <person name="Jarrige D."/>
            <person name="Haridas S."/>
            <person name="Bleykasten-Grosshans C."/>
            <person name="Joly M."/>
            <person name="Nadalig T."/>
            <person name="Sancelme M."/>
            <person name="Vuilleumier S."/>
            <person name="Grigoriev I.V."/>
            <person name="Amato P."/>
            <person name="Bringel F."/>
        </authorList>
    </citation>
    <scope>NUCLEOTIDE SEQUENCE</scope>
    <source>
        <strain evidence="4">PDD-24b-2</strain>
    </source>
</reference>
<dbReference type="InterPro" id="IPR029411">
    <property type="entry name" value="RG-lyase_III"/>
</dbReference>
<dbReference type="GO" id="GO:0005975">
    <property type="term" value="P:carbohydrate metabolic process"/>
    <property type="evidence" value="ECO:0007669"/>
    <property type="project" value="InterPro"/>
</dbReference>
<evidence type="ECO:0000256" key="1">
    <source>
        <dbReference type="SAM" id="SignalP"/>
    </source>
</evidence>
<dbReference type="Proteomes" id="UP001164286">
    <property type="component" value="Unassembled WGS sequence"/>
</dbReference>
<keyword evidence="1" id="KW-0732">Signal</keyword>
<feature type="chain" id="PRO_5041392602" evidence="1">
    <location>
        <begin position="18"/>
        <end position="680"/>
    </location>
</feature>
<accession>A0AA38LPJ5</accession>
<dbReference type="AlphaFoldDB" id="A0AA38LPJ5"/>
<feature type="signal peptide" evidence="1">
    <location>
        <begin position="1"/>
        <end position="17"/>
    </location>
</feature>
<name>A0AA38LPJ5_9TREE</name>
<dbReference type="SUPFAM" id="SSF74650">
    <property type="entry name" value="Galactose mutarotase-like"/>
    <property type="match status" value="1"/>
</dbReference>
<dbReference type="GeneID" id="77730321"/>
<gene>
    <name evidence="4" type="ORF">MKK02DRAFT_40486</name>
</gene>
<feature type="domain" description="Rhamnogalacturonan lyase" evidence="2">
    <location>
        <begin position="459"/>
        <end position="676"/>
    </location>
</feature>
<dbReference type="SUPFAM" id="SSF49785">
    <property type="entry name" value="Galactose-binding domain-like"/>
    <property type="match status" value="1"/>
</dbReference>